<dbReference type="Gene3D" id="3.40.920.10">
    <property type="entry name" value="Pyruvate-ferredoxin oxidoreductase, PFOR, domain III"/>
    <property type="match status" value="1"/>
</dbReference>
<evidence type="ECO:0000256" key="1">
    <source>
        <dbReference type="ARBA" id="ARBA00023002"/>
    </source>
</evidence>
<reference evidence="3 4" key="1">
    <citation type="submission" date="2016-07" db="EMBL/GenBank/DDBJ databases">
        <title>Draft genome of Scalindua rubra, obtained from a brine-seawater interface in the Red Sea, sheds light on salt adaptation in anammox bacteria.</title>
        <authorList>
            <person name="Speth D.R."/>
            <person name="Lagkouvardos I."/>
            <person name="Wang Y."/>
            <person name="Qian P.-Y."/>
            <person name="Dutilh B.E."/>
            <person name="Jetten M.S."/>
        </authorList>
    </citation>
    <scope>NUCLEOTIDE SEQUENCE [LARGE SCALE GENOMIC DNA]</scope>
    <source>
        <strain evidence="3">BSI-1</strain>
    </source>
</reference>
<dbReference type="AlphaFoldDB" id="A0A1E3X4R4"/>
<proteinExistence type="predicted"/>
<dbReference type="InterPro" id="IPR011894">
    <property type="entry name" value="PorC_KorC"/>
</dbReference>
<keyword evidence="1" id="KW-0560">Oxidoreductase</keyword>
<dbReference type="PANTHER" id="PTHR43366:SF1">
    <property type="entry name" value="PYRUVATE SYNTHASE SUBUNIT PORC"/>
    <property type="match status" value="1"/>
</dbReference>
<protein>
    <submittedName>
        <fullName evidence="3">2-ketoisovalerate ferredoxin reductase subunit gamma/delta</fullName>
    </submittedName>
</protein>
<accession>A0A1E3X4R4</accession>
<evidence type="ECO:0000313" key="3">
    <source>
        <dbReference type="EMBL" id="ODS30552.1"/>
    </source>
</evidence>
<dbReference type="NCBIfam" id="TIGR02175">
    <property type="entry name" value="PorC_KorC"/>
    <property type="match status" value="1"/>
</dbReference>
<dbReference type="InterPro" id="IPR019752">
    <property type="entry name" value="Pyrv/ketoisovalerate_OxRed_cat"/>
</dbReference>
<dbReference type="Proteomes" id="UP000094056">
    <property type="component" value="Unassembled WGS sequence"/>
</dbReference>
<comment type="caution">
    <text evidence="3">The sequence shown here is derived from an EMBL/GenBank/DDBJ whole genome shotgun (WGS) entry which is preliminary data.</text>
</comment>
<dbReference type="InterPro" id="IPR051626">
    <property type="entry name" value="Oxidoreductase_gamma_subunit"/>
</dbReference>
<evidence type="ECO:0000313" key="4">
    <source>
        <dbReference type="Proteomes" id="UP000094056"/>
    </source>
</evidence>
<organism evidence="3 4">
    <name type="scientific">Candidatus Scalindua rubra</name>
    <dbReference type="NCBI Taxonomy" id="1872076"/>
    <lineage>
        <taxon>Bacteria</taxon>
        <taxon>Pseudomonadati</taxon>
        <taxon>Planctomycetota</taxon>
        <taxon>Candidatus Brocadiia</taxon>
        <taxon>Candidatus Brocadiales</taxon>
        <taxon>Candidatus Scalinduaceae</taxon>
        <taxon>Candidatus Scalindua</taxon>
    </lineage>
</organism>
<sequence length="82" mass="9299">MKQNKNGIIKRIRFHGRGGQGMKTASRIVSTASFLEGFFVQDCPVYGAERRGAPIMAFTRLSKEPILERGIIKKSRHKHNSR</sequence>
<dbReference type="PANTHER" id="PTHR43366">
    <property type="entry name" value="PYRUVATE SYNTHASE SUBUNIT PORC"/>
    <property type="match status" value="1"/>
</dbReference>
<dbReference type="GO" id="GO:0016625">
    <property type="term" value="F:oxidoreductase activity, acting on the aldehyde or oxo group of donors, iron-sulfur protein as acceptor"/>
    <property type="evidence" value="ECO:0007669"/>
    <property type="project" value="InterPro"/>
</dbReference>
<dbReference type="SUPFAM" id="SSF53323">
    <property type="entry name" value="Pyruvate-ferredoxin oxidoreductase, PFOR, domain III"/>
    <property type="match status" value="1"/>
</dbReference>
<gene>
    <name evidence="3" type="ORF">SCARUB_04338</name>
</gene>
<dbReference type="Pfam" id="PF01558">
    <property type="entry name" value="POR"/>
    <property type="match status" value="1"/>
</dbReference>
<dbReference type="EMBL" id="MAYW01000209">
    <property type="protein sequence ID" value="ODS30552.1"/>
    <property type="molecule type" value="Genomic_DNA"/>
</dbReference>
<feature type="domain" description="Pyruvate/ketoisovalerate oxidoreductase catalytic" evidence="2">
    <location>
        <begin position="18"/>
        <end position="67"/>
    </location>
</feature>
<evidence type="ECO:0000259" key="2">
    <source>
        <dbReference type="Pfam" id="PF01558"/>
    </source>
</evidence>
<name>A0A1E3X4R4_9BACT</name>
<dbReference type="InterPro" id="IPR002869">
    <property type="entry name" value="Pyrv_flavodox_OxRed_cen"/>
</dbReference>